<dbReference type="Pfam" id="PF00482">
    <property type="entry name" value="T2SSF"/>
    <property type="match status" value="2"/>
</dbReference>
<evidence type="ECO:0000256" key="1">
    <source>
        <dbReference type="ARBA" id="ARBA00004429"/>
    </source>
</evidence>
<dbReference type="InterPro" id="IPR042094">
    <property type="entry name" value="T2SS_GspF_sf"/>
</dbReference>
<dbReference type="FunFam" id="1.20.81.30:FF:000001">
    <property type="entry name" value="Type II secretion system protein F"/>
    <property type="match status" value="1"/>
</dbReference>
<feature type="domain" description="Type II secretion system protein GspF" evidence="9">
    <location>
        <begin position="72"/>
        <end position="195"/>
    </location>
</feature>
<dbReference type="RefSeq" id="WP_021777379.1">
    <property type="nucleotide sequence ID" value="NZ_AWXE01000004.1"/>
</dbReference>
<evidence type="ECO:0000256" key="7">
    <source>
        <dbReference type="ARBA" id="ARBA00023136"/>
    </source>
</evidence>
<evidence type="ECO:0000256" key="2">
    <source>
        <dbReference type="ARBA" id="ARBA00005745"/>
    </source>
</evidence>
<evidence type="ECO:0000259" key="9">
    <source>
        <dbReference type="Pfam" id="PF00482"/>
    </source>
</evidence>
<keyword evidence="5 8" id="KW-0812">Transmembrane</keyword>
<feature type="transmembrane region" description="Helical" evidence="8">
    <location>
        <begin position="381"/>
        <end position="401"/>
    </location>
</feature>
<dbReference type="Proteomes" id="UP000016762">
    <property type="component" value="Unassembled WGS sequence"/>
</dbReference>
<evidence type="ECO:0000313" key="10">
    <source>
        <dbReference type="EMBL" id="ERL46401.1"/>
    </source>
</evidence>
<dbReference type="GO" id="GO:0005886">
    <property type="term" value="C:plasma membrane"/>
    <property type="evidence" value="ECO:0007669"/>
    <property type="project" value="UniProtKB-SubCell"/>
</dbReference>
<dbReference type="GO" id="GO:0003887">
    <property type="term" value="F:DNA-directed DNA polymerase activity"/>
    <property type="evidence" value="ECO:0007669"/>
    <property type="project" value="UniProtKB-EC"/>
</dbReference>
<dbReference type="PANTHER" id="PTHR30012">
    <property type="entry name" value="GENERAL SECRETION PATHWAY PROTEIN"/>
    <property type="match status" value="1"/>
</dbReference>
<keyword evidence="10" id="KW-0548">Nucleotidyltransferase</keyword>
<evidence type="ECO:0000256" key="3">
    <source>
        <dbReference type="ARBA" id="ARBA00022475"/>
    </source>
</evidence>
<keyword evidence="4" id="KW-0997">Cell inner membrane</keyword>
<dbReference type="Gene3D" id="1.20.81.30">
    <property type="entry name" value="Type II secretion system (T2SS), domain F"/>
    <property type="match status" value="2"/>
</dbReference>
<feature type="transmembrane region" description="Helical" evidence="8">
    <location>
        <begin position="277"/>
        <end position="299"/>
    </location>
</feature>
<feature type="transmembrane region" description="Helical" evidence="8">
    <location>
        <begin position="252"/>
        <end position="271"/>
    </location>
</feature>
<dbReference type="STRING" id="1397666.RS24_01399"/>
<dbReference type="AlphaFoldDB" id="U2XUI7"/>
<organism evidence="10 11">
    <name type="scientific">Candidatus Micropelagius thuwalensis</name>
    <dbReference type="NCBI Taxonomy" id="1397666"/>
    <lineage>
        <taxon>Bacteria</taxon>
        <taxon>Pseudomonadati</taxon>
        <taxon>Pseudomonadota</taxon>
        <taxon>Alphaproteobacteria</taxon>
        <taxon>PS1 clade</taxon>
        <taxon>Candidatus Micropelagius</taxon>
    </lineage>
</organism>
<dbReference type="PANTHER" id="PTHR30012:SF0">
    <property type="entry name" value="TYPE II SECRETION SYSTEM PROTEIN F-RELATED"/>
    <property type="match status" value="1"/>
</dbReference>
<feature type="transmembrane region" description="Helical" evidence="8">
    <location>
        <begin position="228"/>
        <end position="245"/>
    </location>
</feature>
<evidence type="ECO:0000256" key="8">
    <source>
        <dbReference type="SAM" id="Phobius"/>
    </source>
</evidence>
<feature type="transmembrane region" description="Helical" evidence="8">
    <location>
        <begin position="171"/>
        <end position="190"/>
    </location>
</feature>
<proteinExistence type="inferred from homology"/>
<evidence type="ECO:0000313" key="11">
    <source>
        <dbReference type="Proteomes" id="UP000016762"/>
    </source>
</evidence>
<dbReference type="EMBL" id="AWXE01000004">
    <property type="protein sequence ID" value="ERL46401.1"/>
    <property type="molecule type" value="Genomic_DNA"/>
</dbReference>
<name>U2XUI7_9PROT</name>
<evidence type="ECO:0000256" key="4">
    <source>
        <dbReference type="ARBA" id="ARBA00022519"/>
    </source>
</evidence>
<keyword evidence="10" id="KW-0808">Transferase</keyword>
<evidence type="ECO:0000256" key="5">
    <source>
        <dbReference type="ARBA" id="ARBA00022692"/>
    </source>
</evidence>
<keyword evidence="11" id="KW-1185">Reference proteome</keyword>
<dbReference type="EC" id="2.7.7.7" evidence="10"/>
<dbReference type="OrthoDB" id="9805682at2"/>
<gene>
    <name evidence="10" type="primary">gcp</name>
    <name evidence="10" type="ORF">RS24_01399</name>
</gene>
<dbReference type="InterPro" id="IPR018076">
    <property type="entry name" value="T2SS_GspF_dom"/>
</dbReference>
<comment type="similarity">
    <text evidence="2">Belongs to the GSP F family.</text>
</comment>
<sequence length="409" mass="45416">MAVFAYVGVQRGKKIKGQMDAPTVGKARAELRAQRIRIKKIKEKKPKSKSGLNMDITWGPFGDIPAKEIMLFSKKLSTMIRAGLPILDSLIMVADQTKNPNMKRTIGEMIDDLNDGKSLSQVFKRQKRHFDNVYLNMIEAGEISGQLDKFVDKLVEILEKQAKIKAGIKSAMFYPVVLVTVTLGISFFMLTNVVPTFQQMYDGMGMDLPGPTQMIVDASIWVSNTDNIIRVLSIAFGVVFAHRMLSKYVKPYFTLWCFMLLKLPLFGDIIIKSTVARGSLLMANLFAAGVSVLDTLDVAKSVTNNILFMNAFDRVRERVLSGVELSILFGEEKVFPLAFSQLLAVGERTGNMEEMLSSIAQYYEEEFDAIVEGLSSIIEPIMIVFVGAMIGLMVVALYLPIFSAGDLAG</sequence>
<evidence type="ECO:0000256" key="6">
    <source>
        <dbReference type="ARBA" id="ARBA00022989"/>
    </source>
</evidence>
<feature type="domain" description="Type II secretion system protein GspF" evidence="9">
    <location>
        <begin position="281"/>
        <end position="400"/>
    </location>
</feature>
<keyword evidence="7 8" id="KW-0472">Membrane</keyword>
<comment type="subcellular location">
    <subcellularLocation>
        <location evidence="1">Cell inner membrane</location>
        <topology evidence="1">Multi-pass membrane protein</topology>
    </subcellularLocation>
</comment>
<comment type="caution">
    <text evidence="10">The sequence shown here is derived from an EMBL/GenBank/DDBJ whole genome shotgun (WGS) entry which is preliminary data.</text>
</comment>
<keyword evidence="3" id="KW-1003">Cell membrane</keyword>
<dbReference type="eggNOG" id="COG1459">
    <property type="taxonomic scope" value="Bacteria"/>
</dbReference>
<protein>
    <submittedName>
        <fullName evidence="10">Putative tRNA threonylcarbamoyladenosine biosynthesis protein Gcp A37 threonylcarbamoyladenosine bio</fullName>
        <ecNumber evidence="10">2.7.7.7</ecNumber>
    </submittedName>
</protein>
<keyword evidence="6 8" id="KW-1133">Transmembrane helix</keyword>
<reference evidence="10 11" key="1">
    <citation type="journal article" date="2014" name="FEMS Microbiol. Ecol.">
        <title>Genomic differentiation among two strains of the PS1 clade isolated from geographically separated marine habitats.</title>
        <authorList>
            <person name="Jimenez-Infante F."/>
            <person name="Ngugi D.K."/>
            <person name="Alam I."/>
            <person name="Rashid M."/>
            <person name="Baalawi W."/>
            <person name="Kamau A.A."/>
            <person name="Bajic V.B."/>
            <person name="Stingl U."/>
        </authorList>
    </citation>
    <scope>NUCLEOTIDE SEQUENCE [LARGE SCALE GENOMIC DNA]</scope>
    <source>
        <strain evidence="10 11">RS24</strain>
    </source>
</reference>
<accession>U2XUI7</accession>
<dbReference type="InterPro" id="IPR003004">
    <property type="entry name" value="GspF/PilC"/>
</dbReference>
<dbReference type="PRINTS" id="PR00812">
    <property type="entry name" value="BCTERIALGSPF"/>
</dbReference>